<protein>
    <submittedName>
        <fullName evidence="2">Actin filament organization protein-like protein App1-like protein</fullName>
    </submittedName>
</protein>
<dbReference type="PANTHER" id="PTHR28208">
    <property type="entry name" value="PHOSPHATIDATE PHOSPHATASE APP1"/>
    <property type="match status" value="1"/>
</dbReference>
<proteinExistence type="predicted"/>
<organism evidence="2 3">
    <name type="scientific">Saccharata proteae CBS 121410</name>
    <dbReference type="NCBI Taxonomy" id="1314787"/>
    <lineage>
        <taxon>Eukaryota</taxon>
        <taxon>Fungi</taxon>
        <taxon>Dikarya</taxon>
        <taxon>Ascomycota</taxon>
        <taxon>Pezizomycotina</taxon>
        <taxon>Dothideomycetes</taxon>
        <taxon>Dothideomycetes incertae sedis</taxon>
        <taxon>Botryosphaeriales</taxon>
        <taxon>Saccharataceae</taxon>
        <taxon>Saccharata</taxon>
    </lineage>
</organism>
<accession>A0A9P4HTD4</accession>
<sequence length="420" mass="47194">MDQFELRTALWQYETKTQQTDEEKKLRELANFLEVEEAMPSLPNRLRGFSLFDRFTSWMGASNPFAKPVDGDQHAVWLQDNIAGRPEGADNTVWEAEFVAAYFIRNTGKDSSKIVANIAGKLGLGEVDESRATIAKRLEPWVEAILPAHTVKIRIGDKHDEVLGPSDRSGVSTNVVQTRGTHEDGSFITSKGVDIKTHPMTTTFAEPTGWAVISDIDDTIKVTMTSSPLGILKSTFVDTPTPVKGMPEFYAHLRKVLKNPPFWYLSASPYNLYPFLRDFRTEHYPTGPLLLREASWMNLAGFLTSLTAGTQAYKVRRMKVIHKLFPRRMFMCIGDSTQSDPEAYGEMARKHPGWIGGIFIRKVTGVAEIDEAKKNVPERFEKAFKDVPKEIWYVFEDPAELYGKVSALMNQHPGGKSAGN</sequence>
<dbReference type="OrthoDB" id="414243at2759"/>
<dbReference type="AlphaFoldDB" id="A0A9P4HTD4"/>
<reference evidence="2" key="1">
    <citation type="journal article" date="2020" name="Stud. Mycol.">
        <title>101 Dothideomycetes genomes: a test case for predicting lifestyles and emergence of pathogens.</title>
        <authorList>
            <person name="Haridas S."/>
            <person name="Albert R."/>
            <person name="Binder M."/>
            <person name="Bloem J."/>
            <person name="Labutti K."/>
            <person name="Salamov A."/>
            <person name="Andreopoulos B."/>
            <person name="Baker S."/>
            <person name="Barry K."/>
            <person name="Bills G."/>
            <person name="Bluhm B."/>
            <person name="Cannon C."/>
            <person name="Castanera R."/>
            <person name="Culley D."/>
            <person name="Daum C."/>
            <person name="Ezra D."/>
            <person name="Gonzalez J."/>
            <person name="Henrissat B."/>
            <person name="Kuo A."/>
            <person name="Liang C."/>
            <person name="Lipzen A."/>
            <person name="Lutzoni F."/>
            <person name="Magnuson J."/>
            <person name="Mondo S."/>
            <person name="Nolan M."/>
            <person name="Ohm R."/>
            <person name="Pangilinan J."/>
            <person name="Park H.-J."/>
            <person name="Ramirez L."/>
            <person name="Alfaro M."/>
            <person name="Sun H."/>
            <person name="Tritt A."/>
            <person name="Yoshinaga Y."/>
            <person name="Zwiers L.-H."/>
            <person name="Turgeon B."/>
            <person name="Goodwin S."/>
            <person name="Spatafora J."/>
            <person name="Crous P."/>
            <person name="Grigoriev I."/>
        </authorList>
    </citation>
    <scope>NUCLEOTIDE SEQUENCE</scope>
    <source>
        <strain evidence="2">CBS 121410</strain>
    </source>
</reference>
<evidence type="ECO:0000313" key="3">
    <source>
        <dbReference type="Proteomes" id="UP000799776"/>
    </source>
</evidence>
<dbReference type="Pfam" id="PF09949">
    <property type="entry name" value="APP1_cat"/>
    <property type="match status" value="1"/>
</dbReference>
<dbReference type="GO" id="GO:0030479">
    <property type="term" value="C:actin cortical patch"/>
    <property type="evidence" value="ECO:0007669"/>
    <property type="project" value="TreeGrafter"/>
</dbReference>
<dbReference type="InterPro" id="IPR052935">
    <property type="entry name" value="Mg2+_PAP"/>
</dbReference>
<feature type="domain" description="Phosphatidate phosphatase APP1 catalytic" evidence="1">
    <location>
        <begin position="210"/>
        <end position="362"/>
    </location>
</feature>
<evidence type="ECO:0000313" key="2">
    <source>
        <dbReference type="EMBL" id="KAF2086388.1"/>
    </source>
</evidence>
<dbReference type="PANTHER" id="PTHR28208:SF1">
    <property type="entry name" value="FILAMENT ORGANIZATION PROTEIN APP1-LIKE, PUTATIVE (AFU_ORTHOLOGUE AFUA_1G06650)-RELATED"/>
    <property type="match status" value="1"/>
</dbReference>
<evidence type="ECO:0000259" key="1">
    <source>
        <dbReference type="Pfam" id="PF09949"/>
    </source>
</evidence>
<gene>
    <name evidence="2" type="ORF">K490DRAFT_66943</name>
</gene>
<dbReference type="EMBL" id="ML978725">
    <property type="protein sequence ID" value="KAF2086388.1"/>
    <property type="molecule type" value="Genomic_DNA"/>
</dbReference>
<keyword evidence="3" id="KW-1185">Reference proteome</keyword>
<name>A0A9P4HTD4_9PEZI</name>
<dbReference type="GO" id="GO:0008195">
    <property type="term" value="F:phosphatidate phosphatase activity"/>
    <property type="evidence" value="ECO:0007669"/>
    <property type="project" value="InterPro"/>
</dbReference>
<dbReference type="InterPro" id="IPR019236">
    <property type="entry name" value="APP1_cat"/>
</dbReference>
<comment type="caution">
    <text evidence="2">The sequence shown here is derived from an EMBL/GenBank/DDBJ whole genome shotgun (WGS) entry which is preliminary data.</text>
</comment>
<dbReference type="Proteomes" id="UP000799776">
    <property type="component" value="Unassembled WGS sequence"/>
</dbReference>